<dbReference type="InterPro" id="IPR007712">
    <property type="entry name" value="RelE/ParE_toxin"/>
</dbReference>
<dbReference type="EMBL" id="LAZR01018696">
    <property type="protein sequence ID" value="KKL95358.1"/>
    <property type="molecule type" value="Genomic_DNA"/>
</dbReference>
<reference evidence="2" key="1">
    <citation type="journal article" date="2015" name="Nature">
        <title>Complex archaea that bridge the gap between prokaryotes and eukaryotes.</title>
        <authorList>
            <person name="Spang A."/>
            <person name="Saw J.H."/>
            <person name="Jorgensen S.L."/>
            <person name="Zaremba-Niedzwiedzka K."/>
            <person name="Martijn J."/>
            <person name="Lind A.E."/>
            <person name="van Eijk R."/>
            <person name="Schleper C."/>
            <person name="Guy L."/>
            <person name="Ettema T.J."/>
        </authorList>
    </citation>
    <scope>NUCLEOTIDE SEQUENCE</scope>
</reference>
<evidence type="ECO:0000313" key="2">
    <source>
        <dbReference type="EMBL" id="KKL95358.1"/>
    </source>
</evidence>
<dbReference type="Pfam" id="PF05016">
    <property type="entry name" value="ParE_toxin"/>
    <property type="match status" value="1"/>
</dbReference>
<organism evidence="2">
    <name type="scientific">marine sediment metagenome</name>
    <dbReference type="NCBI Taxonomy" id="412755"/>
    <lineage>
        <taxon>unclassified sequences</taxon>
        <taxon>metagenomes</taxon>
        <taxon>ecological metagenomes</taxon>
    </lineage>
</organism>
<comment type="caution">
    <text evidence="2">The sequence shown here is derived from an EMBL/GenBank/DDBJ whole genome shotgun (WGS) entry which is preliminary data.</text>
</comment>
<name>A0A0F9G9K0_9ZZZZ</name>
<dbReference type="InterPro" id="IPR035093">
    <property type="entry name" value="RelE/ParE_toxin_dom_sf"/>
</dbReference>
<evidence type="ECO:0008006" key="3">
    <source>
        <dbReference type="Google" id="ProtNLM"/>
    </source>
</evidence>
<accession>A0A0F9G9K0</accession>
<protein>
    <recommendedName>
        <fullName evidence="3">Plasmid stabilization system protein</fullName>
    </recommendedName>
</protein>
<sequence>MKVVWTRKAENSFNGIVDYLLDIWNIEIATSFVNTVDHTIKLIAKNPEMFKISEYDNISREAFITKHTTMFYRILDNTIEIEYFWGNFDDPEKINELLKFK</sequence>
<dbReference type="Gene3D" id="3.30.2310.20">
    <property type="entry name" value="RelE-like"/>
    <property type="match status" value="1"/>
</dbReference>
<dbReference type="AlphaFoldDB" id="A0A0F9G9K0"/>
<evidence type="ECO:0000256" key="1">
    <source>
        <dbReference type="ARBA" id="ARBA00022649"/>
    </source>
</evidence>
<keyword evidence="1" id="KW-1277">Toxin-antitoxin system</keyword>
<proteinExistence type="predicted"/>
<gene>
    <name evidence="2" type="ORF">LCGC14_1855420</name>
</gene>